<dbReference type="Pfam" id="PF05488">
    <property type="entry name" value="PAAR_motif"/>
    <property type="match status" value="1"/>
</dbReference>
<comment type="caution">
    <text evidence="1">The sequence shown here is derived from an EMBL/GenBank/DDBJ whole genome shotgun (WGS) entry which is preliminary data.</text>
</comment>
<evidence type="ECO:0000313" key="1">
    <source>
        <dbReference type="EMBL" id="MFC0228484.1"/>
    </source>
</evidence>
<dbReference type="InterPro" id="IPR008727">
    <property type="entry name" value="PAAR_motif"/>
</dbReference>
<dbReference type="Gene3D" id="2.60.200.60">
    <property type="match status" value="1"/>
</dbReference>
<dbReference type="RefSeq" id="WP_380678119.1">
    <property type="nucleotide sequence ID" value="NZ_CP173186.1"/>
</dbReference>
<name>A0ABV6EHK8_9GAMM</name>
<organism evidence="1 2">
    <name type="scientific">Serratia aquatilis</name>
    <dbReference type="NCBI Taxonomy" id="1737515"/>
    <lineage>
        <taxon>Bacteria</taxon>
        <taxon>Pseudomonadati</taxon>
        <taxon>Pseudomonadota</taxon>
        <taxon>Gammaproteobacteria</taxon>
        <taxon>Enterobacterales</taxon>
        <taxon>Yersiniaceae</taxon>
        <taxon>Serratia</taxon>
    </lineage>
</organism>
<keyword evidence="2" id="KW-1185">Reference proteome</keyword>
<accession>A0ABV6EHK8</accession>
<protein>
    <submittedName>
        <fullName evidence="1">PAAR domain-containing protein</fullName>
    </submittedName>
</protein>
<dbReference type="EMBL" id="JBHLXG010000018">
    <property type="protein sequence ID" value="MFC0228484.1"/>
    <property type="molecule type" value="Genomic_DNA"/>
</dbReference>
<gene>
    <name evidence="1" type="ORF">ACFFJ3_18605</name>
</gene>
<dbReference type="CDD" id="cd14744">
    <property type="entry name" value="PAAR_CT_2"/>
    <property type="match status" value="1"/>
</dbReference>
<sequence>MAGRAVILQGDSTSHGGKVLQGSPVMMVMGTSVALVGHLVACPQCRGVFPIVTGAETVLVGGQPLALNGMKTACGAELIASQQVCMA</sequence>
<reference evidence="1 2" key="1">
    <citation type="submission" date="2024-09" db="EMBL/GenBank/DDBJ databases">
        <authorList>
            <person name="Sun Q."/>
            <person name="Mori K."/>
        </authorList>
    </citation>
    <scope>NUCLEOTIDE SEQUENCE [LARGE SCALE GENOMIC DNA]</scope>
    <source>
        <strain evidence="1 2">CCM 8626</strain>
    </source>
</reference>
<evidence type="ECO:0000313" key="2">
    <source>
        <dbReference type="Proteomes" id="UP001589792"/>
    </source>
</evidence>
<proteinExistence type="predicted"/>
<dbReference type="Proteomes" id="UP001589792">
    <property type="component" value="Unassembled WGS sequence"/>
</dbReference>